<name>A0A9P1H5I5_9PEZI</name>
<keyword evidence="3" id="KW-1185">Reference proteome</keyword>
<dbReference type="EMBL" id="CALLCH030000016">
    <property type="protein sequence ID" value="CAI4217159.1"/>
    <property type="molecule type" value="Genomic_DNA"/>
</dbReference>
<feature type="region of interest" description="Disordered" evidence="1">
    <location>
        <begin position="267"/>
        <end position="303"/>
    </location>
</feature>
<feature type="compositionally biased region" description="Acidic residues" evidence="1">
    <location>
        <begin position="271"/>
        <end position="294"/>
    </location>
</feature>
<evidence type="ECO:0000313" key="3">
    <source>
        <dbReference type="Proteomes" id="UP000838763"/>
    </source>
</evidence>
<feature type="region of interest" description="Disordered" evidence="1">
    <location>
        <begin position="321"/>
        <end position="343"/>
    </location>
</feature>
<feature type="compositionally biased region" description="Low complexity" evidence="1">
    <location>
        <begin position="178"/>
        <end position="187"/>
    </location>
</feature>
<accession>A0A9P1H5I5</accession>
<feature type="region of interest" description="Disordered" evidence="1">
    <location>
        <begin position="178"/>
        <end position="209"/>
    </location>
</feature>
<sequence length="356" mass="38349">MSRRIKAHLPHAGAHFGAQAQADARTELAPEVGAMPATEADSLSEGDLRLAKGSEPDEQRPDGSNLAAGGNNMGFPFFENSSPQSSGSGGPGGGVRLTGNASSIYGFDILNPSGGSRIVPYPSQDDYNPYGQRDQEAPSMSGRSAGSIPDANRFQARLGYFTSYMGPEAFLDWDINEESSSGEVESASDPEPNPNPNPGPARSQQGHIRVTRSETKALIKLAMGRTSQVIFRDNTGAPLLMWDFADHSWQFYPALTLADDILKSESRYDSSEIESADAAINDDDDNDEEDDNDNESVSSSQREAVARVSAFAASVFHAIQMEQEQPAEGDRESSVARSECSSDEVEILGFTSRRRR</sequence>
<organism evidence="2 3">
    <name type="scientific">Parascedosporium putredinis</name>
    <dbReference type="NCBI Taxonomy" id="1442378"/>
    <lineage>
        <taxon>Eukaryota</taxon>
        <taxon>Fungi</taxon>
        <taxon>Dikarya</taxon>
        <taxon>Ascomycota</taxon>
        <taxon>Pezizomycotina</taxon>
        <taxon>Sordariomycetes</taxon>
        <taxon>Hypocreomycetidae</taxon>
        <taxon>Microascales</taxon>
        <taxon>Microascaceae</taxon>
        <taxon>Parascedosporium</taxon>
    </lineage>
</organism>
<feature type="compositionally biased region" description="Basic and acidic residues" evidence="1">
    <location>
        <begin position="46"/>
        <end position="61"/>
    </location>
</feature>
<feature type="compositionally biased region" description="Low complexity" evidence="1">
    <location>
        <begin position="11"/>
        <end position="23"/>
    </location>
</feature>
<evidence type="ECO:0000313" key="2">
    <source>
        <dbReference type="EMBL" id="CAI4217159.1"/>
    </source>
</evidence>
<feature type="region of interest" description="Disordered" evidence="1">
    <location>
        <begin position="1"/>
        <end position="95"/>
    </location>
</feature>
<reference evidence="2" key="1">
    <citation type="submission" date="2022-11" db="EMBL/GenBank/DDBJ databases">
        <authorList>
            <person name="Scott C."/>
            <person name="Bruce N."/>
        </authorList>
    </citation>
    <scope>NUCLEOTIDE SEQUENCE</scope>
</reference>
<dbReference type="Proteomes" id="UP000838763">
    <property type="component" value="Unassembled WGS sequence"/>
</dbReference>
<protein>
    <submittedName>
        <fullName evidence="2">Uncharacterized protein</fullName>
    </submittedName>
</protein>
<dbReference type="AlphaFoldDB" id="A0A9P1H5I5"/>
<gene>
    <name evidence="2" type="ORF">PPNO1_LOCUS6776</name>
</gene>
<comment type="caution">
    <text evidence="2">The sequence shown here is derived from an EMBL/GenBank/DDBJ whole genome shotgun (WGS) entry which is preliminary data.</text>
</comment>
<evidence type="ECO:0000256" key="1">
    <source>
        <dbReference type="SAM" id="MobiDB-lite"/>
    </source>
</evidence>
<feature type="region of interest" description="Disordered" evidence="1">
    <location>
        <begin position="116"/>
        <end position="148"/>
    </location>
</feature>
<proteinExistence type="predicted"/>